<feature type="signal peptide" evidence="1">
    <location>
        <begin position="1"/>
        <end position="21"/>
    </location>
</feature>
<accession>A0ABQ1XWB0</accession>
<proteinExistence type="predicted"/>
<protein>
    <recommendedName>
        <fullName evidence="5">YD repeat-containing protein</fullName>
    </recommendedName>
</protein>
<evidence type="ECO:0000313" key="4">
    <source>
        <dbReference type="Proteomes" id="UP000648722"/>
    </source>
</evidence>
<keyword evidence="1" id="KW-0732">Signal</keyword>
<sequence>MFGYGGGMMIVLSCVSPLVLAVSVAVSAQSGSSTTESYTYDTRGRLVDVQRSGGVSHGIRTEYEYDAAHNRIRKKVTGA</sequence>
<dbReference type="EMBL" id="BMFS01000010">
    <property type="protein sequence ID" value="GGH05323.1"/>
    <property type="molecule type" value="Genomic_DNA"/>
</dbReference>
<evidence type="ECO:0008006" key="5">
    <source>
        <dbReference type="Google" id="ProtNLM"/>
    </source>
</evidence>
<reference evidence="4" key="2">
    <citation type="journal article" date="2019" name="Int. J. Syst. Evol. Microbiol.">
        <title>The Global Catalogue of Microorganisms (GCM) 10K type strain sequencing project: providing services to taxonomists for standard genome sequencing and annotation.</title>
        <authorList>
            <consortium name="The Broad Institute Genomics Platform"/>
            <consortium name="The Broad Institute Genome Sequencing Center for Infectious Disease"/>
            <person name="Wu L."/>
            <person name="Ma J."/>
        </authorList>
    </citation>
    <scope>NUCLEOTIDE SEQUENCE [LARGE SCALE GENOMIC DNA]</scope>
    <source>
        <strain evidence="4">CGMCC 1.12766</strain>
    </source>
</reference>
<gene>
    <name evidence="2" type="ORF">GCM10007420_21240</name>
    <name evidence="3" type="ORF">GCM10007420_22270</name>
</gene>
<reference evidence="3" key="3">
    <citation type="submission" date="2024-05" db="EMBL/GenBank/DDBJ databases">
        <authorList>
            <person name="Sun Q."/>
            <person name="Zhou Y."/>
        </authorList>
    </citation>
    <scope>NUCLEOTIDE SEQUENCE</scope>
    <source>
        <strain evidence="3">CGMCC 1.12766</strain>
    </source>
</reference>
<evidence type="ECO:0000313" key="2">
    <source>
        <dbReference type="EMBL" id="GGH04502.1"/>
    </source>
</evidence>
<comment type="caution">
    <text evidence="3">The sequence shown here is derived from an EMBL/GenBank/DDBJ whole genome shotgun (WGS) entry which is preliminary data.</text>
</comment>
<reference evidence="3" key="1">
    <citation type="journal article" date="2014" name="Int. J. Syst. Evol. Microbiol.">
        <title>Complete genome of a new Firmicutes species belonging to the dominant human colonic microbiota ('Ruminococcus bicirculans') reveals two chromosomes and a selective capacity to utilize plant glucans.</title>
        <authorList>
            <consortium name="NISC Comparative Sequencing Program"/>
            <person name="Wegmann U."/>
            <person name="Louis P."/>
            <person name="Goesmann A."/>
            <person name="Henrissat B."/>
            <person name="Duncan S.H."/>
            <person name="Flint H.J."/>
        </authorList>
    </citation>
    <scope>NUCLEOTIDE SEQUENCE</scope>
    <source>
        <strain evidence="3">CGMCC 1.12766</strain>
    </source>
</reference>
<evidence type="ECO:0000313" key="3">
    <source>
        <dbReference type="EMBL" id="GGH05323.1"/>
    </source>
</evidence>
<feature type="chain" id="PRO_5045029902" description="YD repeat-containing protein" evidence="1">
    <location>
        <begin position="22"/>
        <end position="79"/>
    </location>
</feature>
<evidence type="ECO:0000256" key="1">
    <source>
        <dbReference type="SAM" id="SignalP"/>
    </source>
</evidence>
<dbReference type="Proteomes" id="UP000648722">
    <property type="component" value="Unassembled WGS sequence"/>
</dbReference>
<dbReference type="Gene3D" id="2.180.10.10">
    <property type="entry name" value="RHS repeat-associated core"/>
    <property type="match status" value="1"/>
</dbReference>
<organism evidence="3 4">
    <name type="scientific">Glycocaulis albus</name>
    <dbReference type="NCBI Taxonomy" id="1382801"/>
    <lineage>
        <taxon>Bacteria</taxon>
        <taxon>Pseudomonadati</taxon>
        <taxon>Pseudomonadota</taxon>
        <taxon>Alphaproteobacteria</taxon>
        <taxon>Maricaulales</taxon>
        <taxon>Maricaulaceae</taxon>
        <taxon>Glycocaulis</taxon>
    </lineage>
</organism>
<keyword evidence="4" id="KW-1185">Reference proteome</keyword>
<dbReference type="EMBL" id="BMFS01000010">
    <property type="protein sequence ID" value="GGH04502.1"/>
    <property type="molecule type" value="Genomic_DNA"/>
</dbReference>
<name>A0ABQ1XWB0_9PROT</name>